<name>F0I2W5_STRSA</name>
<reference evidence="2 3" key="1">
    <citation type="submission" date="2011-02" db="EMBL/GenBank/DDBJ databases">
        <authorList>
            <person name="Muzny D."/>
            <person name="Qin X."/>
            <person name="Deng J."/>
            <person name="Jiang H."/>
            <person name="Liu Y."/>
            <person name="Qu J."/>
            <person name="Song X.-Z."/>
            <person name="Zhang L."/>
            <person name="Thornton R."/>
            <person name="Coyle M."/>
            <person name="Francisco L."/>
            <person name="Jackson L."/>
            <person name="Javaid M."/>
            <person name="Korchina V."/>
            <person name="Kovar C."/>
            <person name="Mata R."/>
            <person name="Mathew T."/>
            <person name="Ngo R."/>
            <person name="Nguyen L."/>
            <person name="Nguyen N."/>
            <person name="Okwuonu G."/>
            <person name="Ongeri F."/>
            <person name="Pham C."/>
            <person name="Simmons D."/>
            <person name="Wilczek-Boney K."/>
            <person name="Hale W."/>
            <person name="Jakkamsetti A."/>
            <person name="Pham P."/>
            <person name="Ruth R."/>
            <person name="San Lucas F."/>
            <person name="Warren J."/>
            <person name="Zhang J."/>
            <person name="Zhao Z."/>
            <person name="Zhou C."/>
            <person name="Zhu D."/>
            <person name="Lee S."/>
            <person name="Bess C."/>
            <person name="Blankenburg K."/>
            <person name="Forbes L."/>
            <person name="Fu Q."/>
            <person name="Gubbala S."/>
            <person name="Hirani K."/>
            <person name="Jayaseelan J.C."/>
            <person name="Lara F."/>
            <person name="Munidasa M."/>
            <person name="Palculict T."/>
            <person name="Patil S."/>
            <person name="Pu L.-L."/>
            <person name="Saada N."/>
            <person name="Tang L."/>
            <person name="Weissenberger G."/>
            <person name="Zhu Y."/>
            <person name="Hemphill L."/>
            <person name="Shang Y."/>
            <person name="Youmans B."/>
            <person name="Ayvaz T."/>
            <person name="Ross M."/>
            <person name="Santibanez J."/>
            <person name="Aqrawi P."/>
            <person name="Gross S."/>
            <person name="Joshi V."/>
            <person name="Fowler G."/>
            <person name="Nazareth L."/>
            <person name="Reid J."/>
            <person name="Worley K."/>
            <person name="Petrosino J."/>
            <person name="Highlander S."/>
            <person name="Gibbs R."/>
        </authorList>
    </citation>
    <scope>NUCLEOTIDE SEQUENCE [LARGE SCALE GENOMIC DNA]</scope>
    <source>
        <strain evidence="2 3">SK72</strain>
    </source>
</reference>
<dbReference type="EMBL" id="AEXV01000008">
    <property type="protein sequence ID" value="EGD29378.1"/>
    <property type="molecule type" value="Genomic_DNA"/>
</dbReference>
<protein>
    <submittedName>
        <fullName evidence="2">Uncharacterized protein</fullName>
    </submittedName>
</protein>
<evidence type="ECO:0000313" key="3">
    <source>
        <dbReference type="Proteomes" id="UP000003332"/>
    </source>
</evidence>
<accession>F0I2W5</accession>
<proteinExistence type="predicted"/>
<dbReference type="Proteomes" id="UP000003332">
    <property type="component" value="Unassembled WGS sequence"/>
</dbReference>
<dbReference type="RefSeq" id="WP_002905042.1">
    <property type="nucleotide sequence ID" value="NZ_GL872376.1"/>
</dbReference>
<evidence type="ECO:0000256" key="1">
    <source>
        <dbReference type="SAM" id="Phobius"/>
    </source>
</evidence>
<keyword evidence="1" id="KW-1133">Transmembrane helix</keyword>
<keyword evidence="1" id="KW-0812">Transmembrane</keyword>
<keyword evidence="1" id="KW-0472">Membrane</keyword>
<dbReference type="AlphaFoldDB" id="F0I2W5"/>
<organism evidence="2 3">
    <name type="scientific">Streptococcus sanguinis SK72</name>
    <dbReference type="NCBI Taxonomy" id="888809"/>
    <lineage>
        <taxon>Bacteria</taxon>
        <taxon>Bacillati</taxon>
        <taxon>Bacillota</taxon>
        <taxon>Bacilli</taxon>
        <taxon>Lactobacillales</taxon>
        <taxon>Streptococcaceae</taxon>
        <taxon>Streptococcus</taxon>
    </lineage>
</organism>
<comment type="caution">
    <text evidence="2">The sequence shown here is derived from an EMBL/GenBank/DDBJ whole genome shotgun (WGS) entry which is preliminary data.</text>
</comment>
<sequence>MQKLGNYKQSRKSFMKKNCIKGRCYNISLNGKKAFLGWFLIISDNGQEYLVERNGTMSCGCFRKVYQTAYSFIPHTEFLNKSNNLPAIAGTSIGLILARMLRKIIPLDFFFGPVNRPMNIGTGLVNIGVTIGTMVLAMFLVKYYRKKRLEFFLNKKGCKLSLIGKVRTKEPIKKLPNGIEVW</sequence>
<dbReference type="HOGENOM" id="CLU_1585594_0_0_9"/>
<gene>
    <name evidence="2" type="ORF">HMPREF9381_1505</name>
</gene>
<feature type="transmembrane region" description="Helical" evidence="1">
    <location>
        <begin position="121"/>
        <end position="141"/>
    </location>
</feature>
<evidence type="ECO:0000313" key="2">
    <source>
        <dbReference type="EMBL" id="EGD29378.1"/>
    </source>
</evidence>